<dbReference type="InParanoid" id="K3WTE4"/>
<evidence type="ECO:0000313" key="1">
    <source>
        <dbReference type="EnsemblProtists" id="PYU1_T008238"/>
    </source>
</evidence>
<sequence>MCASSTTTSSMQCPCIAFINVNAASTFAEWMAHQNVTDKVDQLATTGKLEFIQLLNRQLVTFPEELRHCTNLKHMSDSAHYIMQTQEFCPIGLSSSPASSLEYLDFRHVTGKGATSREPSLLHSFCFIRARKLPDFDDVKTLERLVLIYLPFVEAIPGMAPMTNLQAFVMAYCGAMCCNGFFGNKCDLTNSMCRVNPLG</sequence>
<dbReference type="eggNOG" id="ENOG502SHM4">
    <property type="taxonomic scope" value="Eukaryota"/>
</dbReference>
<dbReference type="VEuPathDB" id="FungiDB:PYU1_G008222"/>
<protein>
    <submittedName>
        <fullName evidence="1">Uncharacterized protein</fullName>
    </submittedName>
</protein>
<dbReference type="AlphaFoldDB" id="K3WTE4"/>
<dbReference type="STRING" id="431595.K3WTE4"/>
<dbReference type="Proteomes" id="UP000019132">
    <property type="component" value="Unassembled WGS sequence"/>
</dbReference>
<proteinExistence type="predicted"/>
<dbReference type="EMBL" id="GL376619">
    <property type="status" value="NOT_ANNOTATED_CDS"/>
    <property type="molecule type" value="Genomic_DNA"/>
</dbReference>
<keyword evidence="2" id="KW-1185">Reference proteome</keyword>
<evidence type="ECO:0000313" key="2">
    <source>
        <dbReference type="Proteomes" id="UP000019132"/>
    </source>
</evidence>
<accession>K3WTE4</accession>
<organism evidence="1 2">
    <name type="scientific">Globisporangium ultimum (strain ATCC 200006 / CBS 805.95 / DAOM BR144)</name>
    <name type="common">Pythium ultimum</name>
    <dbReference type="NCBI Taxonomy" id="431595"/>
    <lineage>
        <taxon>Eukaryota</taxon>
        <taxon>Sar</taxon>
        <taxon>Stramenopiles</taxon>
        <taxon>Oomycota</taxon>
        <taxon>Peronosporomycetes</taxon>
        <taxon>Pythiales</taxon>
        <taxon>Pythiaceae</taxon>
        <taxon>Globisporangium</taxon>
    </lineage>
</organism>
<dbReference type="InterPro" id="IPR032675">
    <property type="entry name" value="LRR_dom_sf"/>
</dbReference>
<dbReference type="HOGENOM" id="CLU_1374684_0_0_1"/>
<dbReference type="SUPFAM" id="SSF52058">
    <property type="entry name" value="L domain-like"/>
    <property type="match status" value="1"/>
</dbReference>
<reference evidence="2" key="1">
    <citation type="journal article" date="2010" name="Genome Biol.">
        <title>Genome sequence of the necrotrophic plant pathogen Pythium ultimum reveals original pathogenicity mechanisms and effector repertoire.</title>
        <authorList>
            <person name="Levesque C.A."/>
            <person name="Brouwer H."/>
            <person name="Cano L."/>
            <person name="Hamilton J.P."/>
            <person name="Holt C."/>
            <person name="Huitema E."/>
            <person name="Raffaele S."/>
            <person name="Robideau G.P."/>
            <person name="Thines M."/>
            <person name="Win J."/>
            <person name="Zerillo M.M."/>
            <person name="Beakes G.W."/>
            <person name="Boore J.L."/>
            <person name="Busam D."/>
            <person name="Dumas B."/>
            <person name="Ferriera S."/>
            <person name="Fuerstenberg S.I."/>
            <person name="Gachon C.M."/>
            <person name="Gaulin E."/>
            <person name="Govers F."/>
            <person name="Grenville-Briggs L."/>
            <person name="Horner N."/>
            <person name="Hostetler J."/>
            <person name="Jiang R.H."/>
            <person name="Johnson J."/>
            <person name="Krajaejun T."/>
            <person name="Lin H."/>
            <person name="Meijer H.J."/>
            <person name="Moore B."/>
            <person name="Morris P."/>
            <person name="Phuntmart V."/>
            <person name="Puiu D."/>
            <person name="Shetty J."/>
            <person name="Stajich J.E."/>
            <person name="Tripathy S."/>
            <person name="Wawra S."/>
            <person name="van West P."/>
            <person name="Whitty B.R."/>
            <person name="Coutinho P.M."/>
            <person name="Henrissat B."/>
            <person name="Martin F."/>
            <person name="Thomas P.D."/>
            <person name="Tyler B.M."/>
            <person name="De Vries R.P."/>
            <person name="Kamoun S."/>
            <person name="Yandell M."/>
            <person name="Tisserat N."/>
            <person name="Buell C.R."/>
        </authorList>
    </citation>
    <scope>NUCLEOTIDE SEQUENCE</scope>
    <source>
        <strain evidence="2">DAOM:BR144</strain>
    </source>
</reference>
<reference evidence="1" key="3">
    <citation type="submission" date="2015-02" db="UniProtKB">
        <authorList>
            <consortium name="EnsemblProtists"/>
        </authorList>
    </citation>
    <scope>IDENTIFICATION</scope>
    <source>
        <strain evidence="1">DAOM BR144</strain>
    </source>
</reference>
<reference evidence="2" key="2">
    <citation type="submission" date="2010-04" db="EMBL/GenBank/DDBJ databases">
        <authorList>
            <person name="Buell R."/>
            <person name="Hamilton J."/>
            <person name="Hostetler J."/>
        </authorList>
    </citation>
    <scope>NUCLEOTIDE SEQUENCE [LARGE SCALE GENOMIC DNA]</scope>
    <source>
        <strain evidence="2">DAOM:BR144</strain>
    </source>
</reference>
<name>K3WTE4_GLOUD</name>
<dbReference type="EnsemblProtists" id="PYU1_T008238">
    <property type="protein sequence ID" value="PYU1_T008238"/>
    <property type="gene ID" value="PYU1_G008222"/>
</dbReference>
<dbReference type="Gene3D" id="3.80.10.10">
    <property type="entry name" value="Ribonuclease Inhibitor"/>
    <property type="match status" value="1"/>
</dbReference>